<reference evidence="2 3" key="1">
    <citation type="journal article" date="2018" name="BMC Genomics">
        <title>Genomic evidence for intraspecific hybridization in a clonal and extremely halotolerant yeast.</title>
        <authorList>
            <person name="Gostincar C."/>
            <person name="Stajich J.E."/>
            <person name="Zupancic J."/>
            <person name="Zalar P."/>
            <person name="Gunde-Cimerman N."/>
        </authorList>
    </citation>
    <scope>NUCLEOTIDE SEQUENCE [LARGE SCALE GENOMIC DNA]</scope>
    <source>
        <strain evidence="2 3">EXF-2682</strain>
    </source>
</reference>
<feature type="compositionally biased region" description="Basic and acidic residues" evidence="1">
    <location>
        <begin position="191"/>
        <end position="217"/>
    </location>
</feature>
<proteinExistence type="predicted"/>
<name>A0A3M7DXL3_HORWE</name>
<feature type="compositionally biased region" description="Polar residues" evidence="1">
    <location>
        <begin position="75"/>
        <end position="92"/>
    </location>
</feature>
<accession>A0A3M7DXL3</accession>
<organism evidence="2 3">
    <name type="scientific">Hortaea werneckii</name>
    <name type="common">Black yeast</name>
    <name type="synonym">Cladosporium werneckii</name>
    <dbReference type="NCBI Taxonomy" id="91943"/>
    <lineage>
        <taxon>Eukaryota</taxon>
        <taxon>Fungi</taxon>
        <taxon>Dikarya</taxon>
        <taxon>Ascomycota</taxon>
        <taxon>Pezizomycotina</taxon>
        <taxon>Dothideomycetes</taxon>
        <taxon>Dothideomycetidae</taxon>
        <taxon>Mycosphaerellales</taxon>
        <taxon>Teratosphaeriaceae</taxon>
        <taxon>Hortaea</taxon>
    </lineage>
</organism>
<dbReference type="AlphaFoldDB" id="A0A3M7DXL3"/>
<protein>
    <submittedName>
        <fullName evidence="2">Uncharacterized protein</fullName>
    </submittedName>
</protein>
<evidence type="ECO:0000313" key="3">
    <source>
        <dbReference type="Proteomes" id="UP000269276"/>
    </source>
</evidence>
<dbReference type="Proteomes" id="UP000269276">
    <property type="component" value="Unassembled WGS sequence"/>
</dbReference>
<dbReference type="EMBL" id="QWIP01000222">
    <property type="protein sequence ID" value="RMY68810.1"/>
    <property type="molecule type" value="Genomic_DNA"/>
</dbReference>
<dbReference type="OrthoDB" id="3260716at2759"/>
<feature type="region of interest" description="Disordered" evidence="1">
    <location>
        <begin position="181"/>
        <end position="217"/>
    </location>
</feature>
<feature type="region of interest" description="Disordered" evidence="1">
    <location>
        <begin position="1"/>
        <end position="92"/>
    </location>
</feature>
<gene>
    <name evidence="2" type="ORF">D0863_06858</name>
</gene>
<feature type="region of interest" description="Disordered" evidence="1">
    <location>
        <begin position="108"/>
        <end position="169"/>
    </location>
</feature>
<feature type="compositionally biased region" description="Polar residues" evidence="1">
    <location>
        <begin position="13"/>
        <end position="28"/>
    </location>
</feature>
<evidence type="ECO:0000256" key="1">
    <source>
        <dbReference type="SAM" id="MobiDB-lite"/>
    </source>
</evidence>
<comment type="caution">
    <text evidence="2">The sequence shown here is derived from an EMBL/GenBank/DDBJ whole genome shotgun (WGS) entry which is preliminary data.</text>
</comment>
<evidence type="ECO:0000313" key="2">
    <source>
        <dbReference type="EMBL" id="RMY68810.1"/>
    </source>
</evidence>
<dbReference type="VEuPathDB" id="FungiDB:BTJ68_08149"/>
<sequence length="217" mass="22341">MSGHSDSVHKQATRANTNPEALSHQMPTGGSGEFHARQGQDAPQTTHGHKPGVNVGNEAVPEAHIQTLPPGSAPASATYQPNPTDTAPPTQQYRAPGYVAADAPQASAMDMPGATSGSVNTGLGKPLQGQTNTEIRHDGEHHRKAAGSGGFDGLKSGAHGGTVDPHDPAFASQRALDKDEAVVGRGGALSAEERLPEGSETVAQEHKIGRDTRSYAS</sequence>